<dbReference type="Proteomes" id="UP000199223">
    <property type="component" value="Unassembled WGS sequence"/>
</dbReference>
<dbReference type="PANTHER" id="PTHR34849:SF3">
    <property type="entry name" value="SSR2962 PROTEIN"/>
    <property type="match status" value="1"/>
</dbReference>
<evidence type="ECO:0000313" key="2">
    <source>
        <dbReference type="Proteomes" id="UP000199223"/>
    </source>
</evidence>
<evidence type="ECO:0000313" key="1">
    <source>
        <dbReference type="EMBL" id="SEJ86410.1"/>
    </source>
</evidence>
<keyword evidence="2" id="KW-1185">Reference proteome</keyword>
<dbReference type="InterPro" id="IPR009057">
    <property type="entry name" value="Homeodomain-like_sf"/>
</dbReference>
<dbReference type="AlphaFoldDB" id="A0A1H7CIF0"/>
<dbReference type="InterPro" id="IPR036388">
    <property type="entry name" value="WH-like_DNA-bd_sf"/>
</dbReference>
<dbReference type="InterPro" id="IPR007367">
    <property type="entry name" value="DUF433"/>
</dbReference>
<dbReference type="EMBL" id="FNZA01000025">
    <property type="protein sequence ID" value="SEJ86410.1"/>
    <property type="molecule type" value="Genomic_DNA"/>
</dbReference>
<dbReference type="PANTHER" id="PTHR34849">
    <property type="entry name" value="SSL5025 PROTEIN"/>
    <property type="match status" value="1"/>
</dbReference>
<dbReference type="STRING" id="856736.SAMN04488058_1255"/>
<accession>A0A1H7CIF0</accession>
<proteinExistence type="predicted"/>
<reference evidence="2" key="1">
    <citation type="submission" date="2016-10" db="EMBL/GenBank/DDBJ databases">
        <authorList>
            <person name="Varghese N."/>
            <person name="Submissions S."/>
        </authorList>
    </citation>
    <scope>NUCLEOTIDE SEQUENCE [LARGE SCALE GENOMIC DNA]</scope>
    <source>
        <strain evidence="2">CGMCC 1.10218</strain>
    </source>
</reference>
<dbReference type="Pfam" id="PF04255">
    <property type="entry name" value="DUF433"/>
    <property type="match status" value="1"/>
</dbReference>
<dbReference type="RefSeq" id="WP_092265645.1">
    <property type="nucleotide sequence ID" value="NZ_FNZA01000025.1"/>
</dbReference>
<protein>
    <submittedName>
        <fullName evidence="1">Uncharacterized conserved protein, DUF433 family</fullName>
    </submittedName>
</protein>
<dbReference type="SUPFAM" id="SSF46689">
    <property type="entry name" value="Homeodomain-like"/>
    <property type="match status" value="1"/>
</dbReference>
<organism evidence="1 2">
    <name type="scientific">Deinococcus reticulitermitis</name>
    <dbReference type="NCBI Taxonomy" id="856736"/>
    <lineage>
        <taxon>Bacteria</taxon>
        <taxon>Thermotogati</taxon>
        <taxon>Deinococcota</taxon>
        <taxon>Deinococci</taxon>
        <taxon>Deinococcales</taxon>
        <taxon>Deinococcaceae</taxon>
        <taxon>Deinococcus</taxon>
    </lineage>
</organism>
<dbReference type="OrthoDB" id="9808242at2"/>
<name>A0A1H7CIF0_9DEIO</name>
<sequence>MSLLDRITVNAQQCGGRPCIRGMRIRVSDILDLLGQGVTEAEILADYPDLERGDIQAALLYAARYVNHPRLSA</sequence>
<dbReference type="Gene3D" id="1.10.10.10">
    <property type="entry name" value="Winged helix-like DNA-binding domain superfamily/Winged helix DNA-binding domain"/>
    <property type="match status" value="1"/>
</dbReference>
<gene>
    <name evidence="1" type="ORF">SAMN04488058_1255</name>
</gene>